<evidence type="ECO:0000313" key="23">
    <source>
        <dbReference type="Proteomes" id="UP000286181"/>
    </source>
</evidence>
<dbReference type="Proteomes" id="UP000479563">
    <property type="component" value="Unassembled WGS sequence"/>
</dbReference>
<proteinExistence type="predicted"/>
<dbReference type="EMBL" id="QRPB01000002">
    <property type="protein sequence ID" value="RHL82768.1"/>
    <property type="molecule type" value="Genomic_DNA"/>
</dbReference>
<keyword evidence="20" id="KW-1185">Reference proteome</keyword>
<keyword evidence="4 8" id="KW-0812">Transmembrane</keyword>
<dbReference type="Proteomes" id="UP000283501">
    <property type="component" value="Unassembled WGS sequence"/>
</dbReference>
<dbReference type="EMBL" id="QROF01000001">
    <property type="protein sequence ID" value="RHL07982.1"/>
    <property type="molecule type" value="Genomic_DNA"/>
</dbReference>
<feature type="transmembrane region" description="Helical" evidence="8">
    <location>
        <begin position="145"/>
        <end position="163"/>
    </location>
</feature>
<evidence type="ECO:0000313" key="11">
    <source>
        <dbReference type="EMBL" id="MCC2745790.1"/>
    </source>
</evidence>
<protein>
    <submittedName>
        <fullName evidence="10">Accessory gene regulator B family protein</fullName>
    </submittedName>
    <submittedName>
        <fullName evidence="13">Accessory regulator AgrB</fullName>
    </submittedName>
</protein>
<evidence type="ECO:0000256" key="1">
    <source>
        <dbReference type="ARBA" id="ARBA00022475"/>
    </source>
</evidence>
<evidence type="ECO:0000256" key="6">
    <source>
        <dbReference type="ARBA" id="ARBA00022989"/>
    </source>
</evidence>
<reference evidence="20" key="1">
    <citation type="submission" date="2015-05" db="EMBL/GenBank/DDBJ databases">
        <authorList>
            <consortium name="Pathogen Informatics"/>
        </authorList>
    </citation>
    <scope>NUCLEOTIDE SEQUENCE [LARGE SCALE GENOMIC DNA]</scope>
    <source>
        <strain evidence="20">T1-815</strain>
    </source>
</reference>
<keyword evidence="7 8" id="KW-0472">Membrane</keyword>
<evidence type="ECO:0000313" key="26">
    <source>
        <dbReference type="Proteomes" id="UP000479563"/>
    </source>
</evidence>
<reference evidence="13 26" key="4">
    <citation type="journal article" date="2019" name="Nat. Med.">
        <title>A library of human gut bacterial isolates paired with longitudinal multiomics data enables mechanistic microbiome research.</title>
        <authorList>
            <person name="Poyet M."/>
            <person name="Groussin M."/>
            <person name="Gibbons S.M."/>
            <person name="Avila-Pacheco J."/>
            <person name="Jiang X."/>
            <person name="Kearney S.M."/>
            <person name="Perrotta A.R."/>
            <person name="Berdy B."/>
            <person name="Zhao S."/>
            <person name="Lieberman T.D."/>
            <person name="Swanson P.K."/>
            <person name="Smith M."/>
            <person name="Roesemann S."/>
            <person name="Alexander J.E."/>
            <person name="Rich S.A."/>
            <person name="Livny J."/>
            <person name="Vlamakis H."/>
            <person name="Clish C."/>
            <person name="Bullock K."/>
            <person name="Deik A."/>
            <person name="Scott J."/>
            <person name="Pierce K.A."/>
            <person name="Xavier R.J."/>
            <person name="Alm E.J."/>
        </authorList>
    </citation>
    <scope>NUCLEOTIDE SEQUENCE [LARGE SCALE GENOMIC DNA]</scope>
    <source>
        <strain evidence="13 26">BIOML-A11</strain>
    </source>
</reference>
<evidence type="ECO:0000313" key="12">
    <source>
        <dbReference type="EMBL" id="MDB8017485.1"/>
    </source>
</evidence>
<evidence type="ECO:0000256" key="4">
    <source>
        <dbReference type="ARBA" id="ARBA00022692"/>
    </source>
</evidence>
<dbReference type="AlphaFoldDB" id="A0A0M6WJJ8"/>
<sequence length="196" mass="22396">MVKNIVNAIVEQMEKENLLNIEMKEYFTYSIAMIIEKWITIISVLFVGGIFKQTVQMMLFLFFFLLLRKRTGGYHASSFLHCYIETIIISIVVIHMCLISARYMMVIYLLVICSILVISFIGVVNHPNLALDYVEVNESKKAARCILAIESIIIVLLIVLDVCRLCVCYMSASIILCALLLGLAKIIKQEVKFENE</sequence>
<feature type="transmembrane region" description="Helical" evidence="8">
    <location>
        <begin position="79"/>
        <end position="101"/>
    </location>
</feature>
<evidence type="ECO:0000313" key="22">
    <source>
        <dbReference type="Proteomes" id="UP000283501"/>
    </source>
</evidence>
<dbReference type="Proteomes" id="UP000286220">
    <property type="component" value="Unassembled WGS sequence"/>
</dbReference>
<dbReference type="EMBL" id="JAAILW010000002">
    <property type="protein sequence ID" value="NSC26140.1"/>
    <property type="molecule type" value="Genomic_DNA"/>
</dbReference>
<evidence type="ECO:0000256" key="7">
    <source>
        <dbReference type="ARBA" id="ARBA00023136"/>
    </source>
</evidence>
<evidence type="ECO:0000313" key="17">
    <source>
        <dbReference type="EMBL" id="RHL07982.1"/>
    </source>
</evidence>
<evidence type="ECO:0000313" key="16">
    <source>
        <dbReference type="EMBL" id="RHF08494.1"/>
    </source>
</evidence>
<dbReference type="Proteomes" id="UP001212823">
    <property type="component" value="Unassembled WGS sequence"/>
</dbReference>
<dbReference type="Proteomes" id="UP001193670">
    <property type="component" value="Unassembled WGS sequence"/>
</dbReference>
<reference evidence="14" key="7">
    <citation type="journal article" date="2020" name="Cell Host Microbe">
        <title>Functional and Genomic Variation between Human-Derived Isolates of Lachnospiraceae Reveals Inter- and Intra-Species Diversity.</title>
        <authorList>
            <person name="Sorbara M.T."/>
            <person name="Littmann E.R."/>
            <person name="Fontana E."/>
            <person name="Moody T.U."/>
            <person name="Kohout C.E."/>
            <person name="Gjonbalaj M."/>
            <person name="Eaton V."/>
            <person name="Seok R."/>
            <person name="Leiner I.M."/>
            <person name="Pamer E.G."/>
        </authorList>
    </citation>
    <scope>NUCLEOTIDE SEQUENCE</scope>
    <source>
        <strain evidence="14">MSK.17.79</strain>
    </source>
</reference>
<reference evidence="19 25" key="5">
    <citation type="submission" date="2019-08" db="EMBL/GenBank/DDBJ databases">
        <authorList>
            <person name="Duncan S."/>
            <person name="Walker A."/>
        </authorList>
    </citation>
    <scope>NUCLEOTIDE SEQUENCE [LARGE SCALE GENOMIC DNA]</scope>
    <source>
        <strain evidence="19 25">L2-21</strain>
    </source>
</reference>
<dbReference type="GO" id="GO:0009372">
    <property type="term" value="P:quorum sensing"/>
    <property type="evidence" value="ECO:0007669"/>
    <property type="project" value="UniProtKB-KW"/>
</dbReference>
<dbReference type="EMBL" id="JAJFBX010000001">
    <property type="protein sequence ID" value="MCC2745790.1"/>
    <property type="molecule type" value="Genomic_DNA"/>
</dbReference>
<dbReference type="GO" id="GO:0008233">
    <property type="term" value="F:peptidase activity"/>
    <property type="evidence" value="ECO:0007669"/>
    <property type="project" value="UniProtKB-KW"/>
</dbReference>
<dbReference type="Proteomes" id="UP000049472">
    <property type="component" value="Unassembled WGS sequence"/>
</dbReference>
<evidence type="ECO:0000313" key="13">
    <source>
        <dbReference type="EMBL" id="MSC58774.1"/>
    </source>
</evidence>
<evidence type="ECO:0000313" key="19">
    <source>
        <dbReference type="EMBL" id="TYL58946.1"/>
    </source>
</evidence>
<evidence type="ECO:0000256" key="8">
    <source>
        <dbReference type="SAM" id="Phobius"/>
    </source>
</evidence>
<dbReference type="EMBL" id="VSTG01000004">
    <property type="protein sequence ID" value="TYL58946.1"/>
    <property type="molecule type" value="Genomic_DNA"/>
</dbReference>
<reference evidence="9" key="2">
    <citation type="submission" date="2015-05" db="EMBL/GenBank/DDBJ databases">
        <authorList>
            <person name="Wang D.B."/>
            <person name="Wang M."/>
        </authorList>
    </citation>
    <scope>NUCLEOTIDE SEQUENCE [LARGE SCALE GENOMIC DNA]</scope>
    <source>
        <strain evidence="9">T1-815</strain>
    </source>
</reference>
<dbReference type="SMART" id="SM00793">
    <property type="entry name" value="AgrB"/>
    <property type="match status" value="1"/>
</dbReference>
<evidence type="ECO:0000313" key="24">
    <source>
        <dbReference type="Proteomes" id="UP000286220"/>
    </source>
</evidence>
<evidence type="ECO:0000256" key="3">
    <source>
        <dbReference type="ARBA" id="ARBA00022670"/>
    </source>
</evidence>
<dbReference type="EMBL" id="JAJCJQ010000001">
    <property type="protein sequence ID" value="MCB6959584.1"/>
    <property type="molecule type" value="Genomic_DNA"/>
</dbReference>
<dbReference type="Proteomes" id="UP000266698">
    <property type="component" value="Unassembled WGS sequence"/>
</dbReference>
<organism evidence="9 20">
    <name type="scientific">Agathobacter rectalis</name>
    <dbReference type="NCBI Taxonomy" id="39491"/>
    <lineage>
        <taxon>Bacteria</taxon>
        <taxon>Bacillati</taxon>
        <taxon>Bacillota</taxon>
        <taxon>Clostridia</taxon>
        <taxon>Lachnospirales</taxon>
        <taxon>Lachnospiraceae</taxon>
        <taxon>Agathobacter</taxon>
    </lineage>
</organism>
<accession>A0A0M6WJJ8</accession>
<feature type="transmembrane region" description="Helical" evidence="8">
    <location>
        <begin position="169"/>
        <end position="187"/>
    </location>
</feature>
<reference evidence="10" key="9">
    <citation type="submission" date="2021-10" db="EMBL/GenBank/DDBJ databases">
        <title>Collection of gut derived symbiotic bacterial strains cultured from healthy donors.</title>
        <authorList>
            <person name="Lin H."/>
            <person name="Littmann E."/>
            <person name="Kohout C."/>
            <person name="Pamer E.G."/>
        </authorList>
    </citation>
    <scope>NUCLEOTIDE SEQUENCE</scope>
    <source>
        <strain evidence="10">DFI.7.28A</strain>
    </source>
</reference>
<keyword evidence="5" id="KW-0378">Hydrolase</keyword>
<keyword evidence="1" id="KW-1003">Cell membrane</keyword>
<feature type="transmembrane region" description="Helical" evidence="8">
    <location>
        <begin position="38"/>
        <end position="67"/>
    </location>
</feature>
<keyword evidence="2" id="KW-0673">Quorum sensing</keyword>
<evidence type="ECO:0000313" key="21">
    <source>
        <dbReference type="Proteomes" id="UP000266698"/>
    </source>
</evidence>
<dbReference type="EMBL" id="QSFZ01000003">
    <property type="protein sequence ID" value="RHA93428.1"/>
    <property type="molecule type" value="Genomic_DNA"/>
</dbReference>
<dbReference type="GO" id="GO:0006508">
    <property type="term" value="P:proteolysis"/>
    <property type="evidence" value="ECO:0007669"/>
    <property type="project" value="UniProtKB-KW"/>
</dbReference>
<reference evidence="11" key="10">
    <citation type="submission" date="2021-10" db="EMBL/GenBank/DDBJ databases">
        <title>Collection of gut derived symbiotic bacterial strains cultured from healthy donors.</title>
        <authorList>
            <person name="Lin H."/>
            <person name="Littmann E."/>
            <person name="Claire K."/>
            <person name="Pamer E."/>
        </authorList>
    </citation>
    <scope>NUCLEOTIDE SEQUENCE</scope>
    <source>
        <strain evidence="11">MSK.22.92</strain>
    </source>
</reference>
<evidence type="ECO:0000313" key="9">
    <source>
        <dbReference type="EMBL" id="CRL37003.1"/>
    </source>
</evidence>
<dbReference type="Proteomes" id="UP001197847">
    <property type="component" value="Unassembled WGS sequence"/>
</dbReference>
<gene>
    <name evidence="18" type="ORF">DW001_02005</name>
    <name evidence="17" type="ORF">DW038_00815</name>
    <name evidence="16" type="ORF">DW703_00785</name>
    <name evidence="15" type="ORF">DW912_03830</name>
    <name evidence="19" type="ORF">FYL37_04310</name>
    <name evidence="14" type="ORF">G4319_02085</name>
    <name evidence="13" type="ORF">GKE07_00800</name>
    <name evidence="10" type="ORF">LIZ82_01545</name>
    <name evidence="11" type="ORF">LK487_01840</name>
    <name evidence="12" type="ORF">PNE45_05500</name>
    <name evidence="9" type="ORF">T1815_14791</name>
</gene>
<dbReference type="RefSeq" id="WP_015516488.1">
    <property type="nucleotide sequence ID" value="NZ_CP143947.1"/>
</dbReference>
<evidence type="ECO:0000313" key="25">
    <source>
        <dbReference type="Proteomes" id="UP000324325"/>
    </source>
</evidence>
<dbReference type="EMBL" id="CVRQ01000018">
    <property type="protein sequence ID" value="CRL37003.1"/>
    <property type="molecule type" value="Genomic_DNA"/>
</dbReference>
<evidence type="ECO:0000313" key="14">
    <source>
        <dbReference type="EMBL" id="NSC26140.1"/>
    </source>
</evidence>
<feature type="transmembrane region" description="Helical" evidence="8">
    <location>
        <begin position="107"/>
        <end position="124"/>
    </location>
</feature>
<evidence type="ECO:0000313" key="10">
    <source>
        <dbReference type="EMBL" id="MCB6959584.1"/>
    </source>
</evidence>
<evidence type="ECO:0000313" key="15">
    <source>
        <dbReference type="EMBL" id="RHA93428.1"/>
    </source>
</evidence>
<dbReference type="InterPro" id="IPR006741">
    <property type="entry name" value="AgrB"/>
</dbReference>
<dbReference type="Proteomes" id="UP000286181">
    <property type="component" value="Unassembled WGS sequence"/>
</dbReference>
<evidence type="ECO:0000256" key="5">
    <source>
        <dbReference type="ARBA" id="ARBA00022801"/>
    </source>
</evidence>
<dbReference type="Proteomes" id="UP000324325">
    <property type="component" value="Unassembled WGS sequence"/>
</dbReference>
<dbReference type="GO" id="GO:0016020">
    <property type="term" value="C:membrane"/>
    <property type="evidence" value="ECO:0007669"/>
    <property type="project" value="InterPro"/>
</dbReference>
<dbReference type="Proteomes" id="UP001197741">
    <property type="component" value="Unassembled WGS sequence"/>
</dbReference>
<dbReference type="EMBL" id="JAQLYE010000007">
    <property type="protein sequence ID" value="MDB8017485.1"/>
    <property type="molecule type" value="Genomic_DNA"/>
</dbReference>
<keyword evidence="6 8" id="KW-1133">Transmembrane helix</keyword>
<reference evidence="14" key="8">
    <citation type="submission" date="2020-02" db="EMBL/GenBank/DDBJ databases">
        <authorList>
            <person name="Littmann E."/>
            <person name="Sorbara M."/>
        </authorList>
    </citation>
    <scope>NUCLEOTIDE SEQUENCE</scope>
    <source>
        <strain evidence="14">MSK.17.79</strain>
    </source>
</reference>
<reference evidence="21 22" key="3">
    <citation type="submission" date="2018-08" db="EMBL/GenBank/DDBJ databases">
        <title>A genome reference for cultivated species of the human gut microbiota.</title>
        <authorList>
            <person name="Zou Y."/>
            <person name="Xue W."/>
            <person name="Luo G."/>
        </authorList>
    </citation>
    <scope>NUCLEOTIDE SEQUENCE [LARGE SCALE GENOMIC DNA]</scope>
    <source>
        <strain evidence="18 21">AF36-2BH</strain>
        <strain evidence="17 23">AF39-14AC</strain>
        <strain evidence="16 22">AM26-2LB</strain>
        <strain evidence="15 24">AM42-17AT</strain>
    </source>
</reference>
<keyword evidence="3" id="KW-0645">Protease</keyword>
<name>A0A0M6WJJ8_9FIRM</name>
<evidence type="ECO:0000313" key="18">
    <source>
        <dbReference type="EMBL" id="RHL82768.1"/>
    </source>
</evidence>
<reference evidence="12" key="11">
    <citation type="submission" date="2023-01" db="EMBL/GenBank/DDBJ databases">
        <title>Human gut microbiome strain richness.</title>
        <authorList>
            <person name="Chen-Liaw A."/>
        </authorList>
    </citation>
    <scope>NUCLEOTIDE SEQUENCE</scope>
    <source>
        <strain evidence="12">1001283st1_D2_1001283B150209_150212</strain>
    </source>
</reference>
<dbReference type="Pfam" id="PF04647">
    <property type="entry name" value="AgrB"/>
    <property type="match status" value="1"/>
</dbReference>
<evidence type="ECO:0000313" key="20">
    <source>
        <dbReference type="Proteomes" id="UP000049472"/>
    </source>
</evidence>
<evidence type="ECO:0000256" key="2">
    <source>
        <dbReference type="ARBA" id="ARBA00022654"/>
    </source>
</evidence>
<reference evidence="19 25" key="6">
    <citation type="submission" date="2019-09" db="EMBL/GenBank/DDBJ databases">
        <title>Strain-level analysis of Eubacterium rectale using genomes from metagenomes.</title>
        <authorList>
            <person name="Karcher N."/>
            <person name="Segata N."/>
        </authorList>
    </citation>
    <scope>NUCLEOTIDE SEQUENCE [LARGE SCALE GENOMIC DNA]</scope>
    <source>
        <strain evidence="19 25">L2-21</strain>
    </source>
</reference>
<dbReference type="EMBL" id="WKQP01000001">
    <property type="protein sequence ID" value="MSC58774.1"/>
    <property type="molecule type" value="Genomic_DNA"/>
</dbReference>
<dbReference type="EMBL" id="QSKY01000001">
    <property type="protein sequence ID" value="RHF08494.1"/>
    <property type="molecule type" value="Genomic_DNA"/>
</dbReference>